<dbReference type="AlphaFoldDB" id="A0A1I2FUN0"/>
<dbReference type="EMBL" id="FONZ01000002">
    <property type="protein sequence ID" value="SFF09134.1"/>
    <property type="molecule type" value="Genomic_DNA"/>
</dbReference>
<comment type="similarity">
    <text evidence="1">Belongs to the bacterial solute-binding protein 1 family.</text>
</comment>
<keyword evidence="2" id="KW-0813">Transport</keyword>
<dbReference type="GO" id="GO:1901982">
    <property type="term" value="F:maltose binding"/>
    <property type="evidence" value="ECO:0007669"/>
    <property type="project" value="TreeGrafter"/>
</dbReference>
<accession>A0A1I2FUN0</accession>
<proteinExistence type="inferred from homology"/>
<dbReference type="GO" id="GO:0055052">
    <property type="term" value="C:ATP-binding cassette (ABC) transporter complex, substrate-binding subunit-containing"/>
    <property type="evidence" value="ECO:0007669"/>
    <property type="project" value="TreeGrafter"/>
</dbReference>
<dbReference type="SUPFAM" id="SSF53850">
    <property type="entry name" value="Periplasmic binding protein-like II"/>
    <property type="match status" value="1"/>
</dbReference>
<dbReference type="InterPro" id="IPR006059">
    <property type="entry name" value="SBP"/>
</dbReference>
<dbReference type="PANTHER" id="PTHR30061:SF50">
    <property type="entry name" value="MALTOSE_MALTODEXTRIN-BINDING PERIPLASMIC PROTEIN"/>
    <property type="match status" value="1"/>
</dbReference>
<dbReference type="Pfam" id="PF13416">
    <property type="entry name" value="SBP_bac_8"/>
    <property type="match status" value="1"/>
</dbReference>
<dbReference type="PANTHER" id="PTHR30061">
    <property type="entry name" value="MALTOSE-BINDING PERIPLASMIC PROTEIN"/>
    <property type="match status" value="1"/>
</dbReference>
<name>A0A1I2FUN0_9MICO</name>
<dbReference type="PRINTS" id="PR00181">
    <property type="entry name" value="MALTOSEBP"/>
</dbReference>
<dbReference type="Proteomes" id="UP000198520">
    <property type="component" value="Unassembled WGS sequence"/>
</dbReference>
<dbReference type="PROSITE" id="PS51257">
    <property type="entry name" value="PROKAR_LIPOPROTEIN"/>
    <property type="match status" value="1"/>
</dbReference>
<evidence type="ECO:0000256" key="1">
    <source>
        <dbReference type="ARBA" id="ARBA00008520"/>
    </source>
</evidence>
<keyword evidence="3" id="KW-0762">Sugar transport</keyword>
<sequence>MRRSIPLVAAALGLSLTLTACSSDSDDTTTTPAPTTPAANESSEAPAGGELTIWVDETRAPAVEAAAVAFEEETGSTVTLVQKNFEDIRADFVTQVPTGEGPDITVGQHDWIGELTANAVVAPLELGEKAGAFEPVAVDAFTYDGQVYGLPYAVESVALIRNTELAPEAPATWDEMVEMGTEAGTEYPTLIQVGEKGDPYTMYPLQTSFGANVFTQAEDGSYTTELALGGENGTAFAQWLSEQAEAGVIDDAVTYDVAVASFAEGKSPFIIGGPWMLESFEDMKLAIDPIPSAGSNPAAPFSGVAGFYVSAQSDQQLLATDFLVNFMATEEAQLALYEAGDRTPALSAAAEAAASDPIAAGFRAAAETAVPMPAIPEMAAVWNFWGVTELEIINGGDPVELWEKMVTDIQGELEK</sequence>
<keyword evidence="4 6" id="KW-0732">Signal</keyword>
<dbReference type="Gene3D" id="3.40.190.10">
    <property type="entry name" value="Periplasmic binding protein-like II"/>
    <property type="match status" value="2"/>
</dbReference>
<reference evidence="8" key="1">
    <citation type="submission" date="2016-10" db="EMBL/GenBank/DDBJ databases">
        <authorList>
            <person name="Varghese N."/>
            <person name="Submissions S."/>
        </authorList>
    </citation>
    <scope>NUCLEOTIDE SEQUENCE [LARGE SCALE GENOMIC DNA]</scope>
    <source>
        <strain evidence="8">DSM 19083</strain>
    </source>
</reference>
<dbReference type="OrthoDB" id="9766758at2"/>
<evidence type="ECO:0000256" key="6">
    <source>
        <dbReference type="SAM" id="SignalP"/>
    </source>
</evidence>
<dbReference type="RefSeq" id="WP_093376820.1">
    <property type="nucleotide sequence ID" value="NZ_BNAN01000002.1"/>
</dbReference>
<feature type="compositionally biased region" description="Low complexity" evidence="5">
    <location>
        <begin position="21"/>
        <end position="39"/>
    </location>
</feature>
<gene>
    <name evidence="7" type="ORF">SAMN04488035_1540</name>
</gene>
<dbReference type="STRING" id="285351.SAMN04488035_1540"/>
<dbReference type="GO" id="GO:0015768">
    <property type="term" value="P:maltose transport"/>
    <property type="evidence" value="ECO:0007669"/>
    <property type="project" value="TreeGrafter"/>
</dbReference>
<keyword evidence="8" id="KW-1185">Reference proteome</keyword>
<protein>
    <submittedName>
        <fullName evidence="7">Carbohydrate ABC transporter substrate-binding protein, CUT1 family</fullName>
    </submittedName>
</protein>
<evidence type="ECO:0000256" key="5">
    <source>
        <dbReference type="SAM" id="MobiDB-lite"/>
    </source>
</evidence>
<evidence type="ECO:0000313" key="7">
    <source>
        <dbReference type="EMBL" id="SFF09134.1"/>
    </source>
</evidence>
<evidence type="ECO:0000313" key="8">
    <source>
        <dbReference type="Proteomes" id="UP000198520"/>
    </source>
</evidence>
<evidence type="ECO:0000256" key="2">
    <source>
        <dbReference type="ARBA" id="ARBA00022448"/>
    </source>
</evidence>
<feature type="chain" id="PRO_5038347967" evidence="6">
    <location>
        <begin position="21"/>
        <end position="415"/>
    </location>
</feature>
<evidence type="ECO:0000256" key="4">
    <source>
        <dbReference type="ARBA" id="ARBA00022729"/>
    </source>
</evidence>
<organism evidence="7 8">
    <name type="scientific">Flavimobilis marinus</name>
    <dbReference type="NCBI Taxonomy" id="285351"/>
    <lineage>
        <taxon>Bacteria</taxon>
        <taxon>Bacillati</taxon>
        <taxon>Actinomycetota</taxon>
        <taxon>Actinomycetes</taxon>
        <taxon>Micrococcales</taxon>
        <taxon>Jonesiaceae</taxon>
        <taxon>Flavimobilis</taxon>
    </lineage>
</organism>
<evidence type="ECO:0000256" key="3">
    <source>
        <dbReference type="ARBA" id="ARBA00022597"/>
    </source>
</evidence>
<feature type="signal peptide" evidence="6">
    <location>
        <begin position="1"/>
        <end position="20"/>
    </location>
</feature>
<feature type="region of interest" description="Disordered" evidence="5">
    <location>
        <begin position="21"/>
        <end position="47"/>
    </location>
</feature>
<dbReference type="GO" id="GO:0015144">
    <property type="term" value="F:carbohydrate transmembrane transporter activity"/>
    <property type="evidence" value="ECO:0007669"/>
    <property type="project" value="InterPro"/>
</dbReference>
<dbReference type="InterPro" id="IPR006060">
    <property type="entry name" value="Maltose/Cyclodextrin-bd"/>
</dbReference>
<dbReference type="GO" id="GO:0042956">
    <property type="term" value="P:maltodextrin transmembrane transport"/>
    <property type="evidence" value="ECO:0007669"/>
    <property type="project" value="TreeGrafter"/>
</dbReference>